<keyword evidence="3" id="KW-1185">Reference proteome</keyword>
<dbReference type="InterPro" id="IPR051783">
    <property type="entry name" value="NAD(P)-dependent_oxidoreduct"/>
</dbReference>
<dbReference type="PANTHER" id="PTHR48079">
    <property type="entry name" value="PROTEIN YEEZ"/>
    <property type="match status" value="1"/>
</dbReference>
<dbReference type="Pfam" id="PF01370">
    <property type="entry name" value="Epimerase"/>
    <property type="match status" value="1"/>
</dbReference>
<gene>
    <name evidence="2" type="ORF">I6N98_15675</name>
</gene>
<dbReference type="InterPro" id="IPR001509">
    <property type="entry name" value="Epimerase_deHydtase"/>
</dbReference>
<name>A0A7T4UPK0_9GAMM</name>
<reference evidence="2 3" key="1">
    <citation type="submission" date="2020-12" db="EMBL/GenBank/DDBJ databases">
        <authorList>
            <person name="Shan Y."/>
        </authorList>
    </citation>
    <scope>NUCLEOTIDE SEQUENCE [LARGE SCALE GENOMIC DNA]</scope>
    <source>
        <strain evidence="3">csc3.9</strain>
    </source>
</reference>
<protein>
    <submittedName>
        <fullName evidence="2">NAD-dependent epimerase/dehydratase family protein</fullName>
    </submittedName>
</protein>
<dbReference type="SUPFAM" id="SSF51735">
    <property type="entry name" value="NAD(P)-binding Rossmann-fold domains"/>
    <property type="match status" value="1"/>
</dbReference>
<evidence type="ECO:0000259" key="1">
    <source>
        <dbReference type="Pfam" id="PF01370"/>
    </source>
</evidence>
<evidence type="ECO:0000313" key="2">
    <source>
        <dbReference type="EMBL" id="QQD17763.1"/>
    </source>
</evidence>
<feature type="domain" description="NAD-dependent epimerase/dehydratase" evidence="1">
    <location>
        <begin position="3"/>
        <end position="223"/>
    </location>
</feature>
<accession>A0A7T4UPK0</accession>
<sequence>MKVLVTGATGFVGAHTALALLEAGHELRLLVRDRQRAQRWFAERGHHLDDWLVGSMEDATLVESGMAGCDAVVHAAAAVNLDARHAAQTRSMNLDGVRNVIGSAVRQGIQRVIYVSSLAVLMHPEVRRYREDGPLSPAGDAYTASKLACEEAVRAMQSAGAPVVITYPSSVMGPDDPGLSESNAAVKTFVEKFVPLTESGLQIVDVRDVAQAHCQLLSQPPEGNPCNARFILGGHYLSWSQVAGALRATGLPVRTLRLPGALLRITGVVFDVLRRFVSIDFPLSRETARIATGLRPADSQRIRQLYGRPFREATQTLADTVDWLVAAGHIPAPSGASVSPNTEI</sequence>
<dbReference type="AlphaFoldDB" id="A0A7T4UPK0"/>
<dbReference type="EMBL" id="CP066167">
    <property type="protein sequence ID" value="QQD17763.1"/>
    <property type="molecule type" value="Genomic_DNA"/>
</dbReference>
<organism evidence="2 3">
    <name type="scientific">Spongiibacter nanhainus</name>
    <dbReference type="NCBI Taxonomy" id="2794344"/>
    <lineage>
        <taxon>Bacteria</taxon>
        <taxon>Pseudomonadati</taxon>
        <taxon>Pseudomonadota</taxon>
        <taxon>Gammaproteobacteria</taxon>
        <taxon>Cellvibrionales</taxon>
        <taxon>Spongiibacteraceae</taxon>
        <taxon>Spongiibacter</taxon>
    </lineage>
</organism>
<dbReference type="GO" id="GO:0005737">
    <property type="term" value="C:cytoplasm"/>
    <property type="evidence" value="ECO:0007669"/>
    <property type="project" value="TreeGrafter"/>
</dbReference>
<proteinExistence type="predicted"/>
<evidence type="ECO:0000313" key="3">
    <source>
        <dbReference type="Proteomes" id="UP000596063"/>
    </source>
</evidence>
<dbReference type="GO" id="GO:0004029">
    <property type="term" value="F:aldehyde dehydrogenase (NAD+) activity"/>
    <property type="evidence" value="ECO:0007669"/>
    <property type="project" value="TreeGrafter"/>
</dbReference>
<dbReference type="Gene3D" id="3.40.50.720">
    <property type="entry name" value="NAD(P)-binding Rossmann-like Domain"/>
    <property type="match status" value="1"/>
</dbReference>
<dbReference type="InterPro" id="IPR036291">
    <property type="entry name" value="NAD(P)-bd_dom_sf"/>
</dbReference>
<dbReference type="RefSeq" id="WP_198569262.1">
    <property type="nucleotide sequence ID" value="NZ_CP066167.1"/>
</dbReference>
<dbReference type="Proteomes" id="UP000596063">
    <property type="component" value="Chromosome"/>
</dbReference>
<dbReference type="KEGG" id="snan:I6N98_15675"/>
<dbReference type="PANTHER" id="PTHR48079:SF6">
    <property type="entry name" value="NAD(P)-BINDING DOMAIN-CONTAINING PROTEIN-RELATED"/>
    <property type="match status" value="1"/>
</dbReference>